<feature type="domain" description="Methyltransferase type 11" evidence="1">
    <location>
        <begin position="70"/>
        <end position="122"/>
    </location>
</feature>
<proteinExistence type="predicted"/>
<name>A0A7V8FMW1_9BURK</name>
<accession>A0A7V8FMW1</accession>
<dbReference type="SUPFAM" id="SSF53335">
    <property type="entry name" value="S-adenosyl-L-methionine-dependent methyltransferases"/>
    <property type="match status" value="1"/>
</dbReference>
<dbReference type="Pfam" id="PF08241">
    <property type="entry name" value="Methyltransf_11"/>
    <property type="match status" value="1"/>
</dbReference>
<gene>
    <name evidence="2" type="ORF">GAK30_02498</name>
</gene>
<dbReference type="AlphaFoldDB" id="A0A7V8FMW1"/>
<sequence>MRDWLETAPGAYALNWMQGQADAAVADVFGYHAMQIGLPALQGLRSNRMPAQWLAALSAGELRAATGVGRPPALLCDSTALPVEAASIDLLVLPLTLDLSLDPHQTLREVERVLVPEGKVLILGLNPASLWGLRQQRAHLYRRMGIGQLFLPAEGDFIAYWRLRDWLRLLGFEVESSAFGCYRPALRTAHWLQRYAWLDKLGARSWPIFGAAYAVMAVKRVRGMQLLGPVWKKKRALGKKGVPAVNRAHSEVQGKGH</sequence>
<protein>
    <recommendedName>
        <fullName evidence="1">Methyltransferase type 11 domain-containing protein</fullName>
    </recommendedName>
</protein>
<reference evidence="3" key="1">
    <citation type="journal article" date="2020" name="MBio">
        <title>Horizontal gene transfer to a defensive symbiont with a reduced genome amongst a multipartite beetle microbiome.</title>
        <authorList>
            <person name="Waterworth S.C."/>
            <person name="Florez L.V."/>
            <person name="Rees E.R."/>
            <person name="Hertweck C."/>
            <person name="Kaltenpoth M."/>
            <person name="Kwan J.C."/>
        </authorList>
    </citation>
    <scope>NUCLEOTIDE SEQUENCE [LARGE SCALE GENOMIC DNA]</scope>
</reference>
<comment type="caution">
    <text evidence="2">The sequence shown here is derived from an EMBL/GenBank/DDBJ whole genome shotgun (WGS) entry which is preliminary data.</text>
</comment>
<dbReference type="InterPro" id="IPR029063">
    <property type="entry name" value="SAM-dependent_MTases_sf"/>
</dbReference>
<dbReference type="Gene3D" id="3.40.50.150">
    <property type="entry name" value="Vaccinia Virus protein VP39"/>
    <property type="match status" value="1"/>
</dbReference>
<evidence type="ECO:0000313" key="2">
    <source>
        <dbReference type="EMBL" id="KAF1020456.1"/>
    </source>
</evidence>
<dbReference type="EMBL" id="WNDQ01000035">
    <property type="protein sequence ID" value="KAF1020456.1"/>
    <property type="molecule type" value="Genomic_DNA"/>
</dbReference>
<evidence type="ECO:0000259" key="1">
    <source>
        <dbReference type="Pfam" id="PF08241"/>
    </source>
</evidence>
<evidence type="ECO:0000313" key="3">
    <source>
        <dbReference type="Proteomes" id="UP000461670"/>
    </source>
</evidence>
<dbReference type="GO" id="GO:0008757">
    <property type="term" value="F:S-adenosylmethionine-dependent methyltransferase activity"/>
    <property type="evidence" value="ECO:0007669"/>
    <property type="project" value="InterPro"/>
</dbReference>
<dbReference type="Proteomes" id="UP000461670">
    <property type="component" value="Unassembled WGS sequence"/>
</dbReference>
<organism evidence="2 3">
    <name type="scientific">Paracidovorax wautersii</name>
    <dbReference type="NCBI Taxonomy" id="1177982"/>
    <lineage>
        <taxon>Bacteria</taxon>
        <taxon>Pseudomonadati</taxon>
        <taxon>Pseudomonadota</taxon>
        <taxon>Betaproteobacteria</taxon>
        <taxon>Burkholderiales</taxon>
        <taxon>Comamonadaceae</taxon>
        <taxon>Paracidovorax</taxon>
    </lineage>
</organism>
<dbReference type="InterPro" id="IPR013216">
    <property type="entry name" value="Methyltransf_11"/>
</dbReference>